<dbReference type="InterPro" id="IPR035952">
    <property type="entry name" value="Rhomboid-like_sf"/>
</dbReference>
<comment type="caution">
    <text evidence="9">The sequence shown here is derived from an EMBL/GenBank/DDBJ whole genome shotgun (WGS) entry which is preliminary data.</text>
</comment>
<proteinExistence type="inferred from homology"/>
<keyword evidence="3 7" id="KW-0812">Transmembrane</keyword>
<accession>A0A9X2XA89</accession>
<dbReference type="RefSeq" id="WP_261515857.1">
    <property type="nucleotide sequence ID" value="NZ_JAODNV010000012.1"/>
</dbReference>
<organism evidence="9 10">
    <name type="scientific">Chelativorans petroleitrophicus</name>
    <dbReference type="NCBI Taxonomy" id="2975484"/>
    <lineage>
        <taxon>Bacteria</taxon>
        <taxon>Pseudomonadati</taxon>
        <taxon>Pseudomonadota</taxon>
        <taxon>Alphaproteobacteria</taxon>
        <taxon>Hyphomicrobiales</taxon>
        <taxon>Phyllobacteriaceae</taxon>
        <taxon>Chelativorans</taxon>
    </lineage>
</organism>
<dbReference type="InterPro" id="IPR050925">
    <property type="entry name" value="Rhomboid_protease_S54"/>
</dbReference>
<evidence type="ECO:0000313" key="9">
    <source>
        <dbReference type="EMBL" id="MCT8990959.1"/>
    </source>
</evidence>
<feature type="transmembrane region" description="Helical" evidence="7">
    <location>
        <begin position="23"/>
        <end position="47"/>
    </location>
</feature>
<keyword evidence="10" id="KW-1185">Reference proteome</keyword>
<gene>
    <name evidence="9" type="ORF">NYR54_11750</name>
</gene>
<feature type="transmembrane region" description="Helical" evidence="7">
    <location>
        <begin position="190"/>
        <end position="209"/>
    </location>
</feature>
<dbReference type="AlphaFoldDB" id="A0A9X2XA89"/>
<evidence type="ECO:0000256" key="6">
    <source>
        <dbReference type="ARBA" id="ARBA00023136"/>
    </source>
</evidence>
<dbReference type="PANTHER" id="PTHR43731:SF14">
    <property type="entry name" value="PRESENILIN-ASSOCIATED RHOMBOID-LIKE PROTEIN, MITOCHONDRIAL"/>
    <property type="match status" value="1"/>
</dbReference>
<evidence type="ECO:0000256" key="4">
    <source>
        <dbReference type="ARBA" id="ARBA00022801"/>
    </source>
</evidence>
<dbReference type="EMBL" id="JAODNV010000012">
    <property type="protein sequence ID" value="MCT8990959.1"/>
    <property type="molecule type" value="Genomic_DNA"/>
</dbReference>
<dbReference type="Gene3D" id="1.20.1540.10">
    <property type="entry name" value="Rhomboid-like"/>
    <property type="match status" value="1"/>
</dbReference>
<evidence type="ECO:0000256" key="7">
    <source>
        <dbReference type="SAM" id="Phobius"/>
    </source>
</evidence>
<evidence type="ECO:0000256" key="3">
    <source>
        <dbReference type="ARBA" id="ARBA00022692"/>
    </source>
</evidence>
<evidence type="ECO:0000256" key="2">
    <source>
        <dbReference type="ARBA" id="ARBA00009045"/>
    </source>
</evidence>
<dbReference type="GO" id="GO:0006508">
    <property type="term" value="P:proteolysis"/>
    <property type="evidence" value="ECO:0007669"/>
    <property type="project" value="UniProtKB-KW"/>
</dbReference>
<keyword evidence="6 7" id="KW-0472">Membrane</keyword>
<comment type="similarity">
    <text evidence="2">Belongs to the peptidase S54 family.</text>
</comment>
<protein>
    <submittedName>
        <fullName evidence="9">Rhomboid family intramembrane serine protease</fullName>
    </submittedName>
</protein>
<evidence type="ECO:0000256" key="5">
    <source>
        <dbReference type="ARBA" id="ARBA00022989"/>
    </source>
</evidence>
<feature type="domain" description="Peptidase S54 rhomboid" evidence="8">
    <location>
        <begin position="82"/>
        <end position="231"/>
    </location>
</feature>
<keyword evidence="9" id="KW-0645">Protease</keyword>
<evidence type="ECO:0000259" key="8">
    <source>
        <dbReference type="Pfam" id="PF01694"/>
    </source>
</evidence>
<dbReference type="Pfam" id="PF01694">
    <property type="entry name" value="Rhomboid"/>
    <property type="match status" value="1"/>
</dbReference>
<feature type="transmembrane region" description="Helical" evidence="7">
    <location>
        <begin position="141"/>
        <end position="162"/>
    </location>
</feature>
<dbReference type="SUPFAM" id="SSF144091">
    <property type="entry name" value="Rhomboid-like"/>
    <property type="match status" value="1"/>
</dbReference>
<feature type="transmembrane region" description="Helical" evidence="7">
    <location>
        <begin position="85"/>
        <end position="105"/>
    </location>
</feature>
<comment type="subcellular location">
    <subcellularLocation>
        <location evidence="1">Membrane</location>
        <topology evidence="1">Multi-pass membrane protein</topology>
    </subcellularLocation>
</comment>
<feature type="transmembrane region" description="Helical" evidence="7">
    <location>
        <begin position="117"/>
        <end position="135"/>
    </location>
</feature>
<feature type="transmembrane region" description="Helical" evidence="7">
    <location>
        <begin position="215"/>
        <end position="234"/>
    </location>
</feature>
<dbReference type="GO" id="GO:0004252">
    <property type="term" value="F:serine-type endopeptidase activity"/>
    <property type="evidence" value="ECO:0007669"/>
    <property type="project" value="InterPro"/>
</dbReference>
<evidence type="ECO:0000256" key="1">
    <source>
        <dbReference type="ARBA" id="ARBA00004141"/>
    </source>
</evidence>
<evidence type="ECO:0000313" key="10">
    <source>
        <dbReference type="Proteomes" id="UP001149009"/>
    </source>
</evidence>
<dbReference type="Proteomes" id="UP001149009">
    <property type="component" value="Unassembled WGS sequence"/>
</dbReference>
<keyword evidence="4" id="KW-0378">Hydrolase</keyword>
<dbReference type="GO" id="GO:0016020">
    <property type="term" value="C:membrane"/>
    <property type="evidence" value="ECO:0007669"/>
    <property type="project" value="UniProtKB-SubCell"/>
</dbReference>
<dbReference type="PANTHER" id="PTHR43731">
    <property type="entry name" value="RHOMBOID PROTEASE"/>
    <property type="match status" value="1"/>
</dbReference>
<keyword evidence="5 7" id="KW-1133">Transmembrane helix</keyword>
<sequence>MTDHDSATQEQPQGGQAPAREPFFNLSGIVTAIIGLCILVHLARLYLLSPAADAWVILHFAFVPLRFTGGYPLDASAFASPFTYAFLHGSAMHLAVNMIWMAAFGSPLANRIGTARFIFFWAATALAAVLLHFVLHPSDPVPLVGASGAISGMMGAAARFAFRIDRSARRPGFAGPVLPVPIVFRSRMTVVFLAVWFVVNLVVGLGSGTGGTPSIAWEAHIGGFLAGFLALPVFDRSPRQQPESGS</sequence>
<dbReference type="InterPro" id="IPR022764">
    <property type="entry name" value="Peptidase_S54_rhomboid_dom"/>
</dbReference>
<reference evidence="9" key="1">
    <citation type="submission" date="2022-08" db="EMBL/GenBank/DDBJ databases">
        <title>Chelativorans sichuanense sp. nov., a paraffin oil-degrading bacterium isolated from a mixture of oil-based drill cuttings and paddy soil.</title>
        <authorList>
            <person name="Yu J."/>
            <person name="Liu H."/>
            <person name="Chen Q."/>
        </authorList>
    </citation>
    <scope>NUCLEOTIDE SEQUENCE</scope>
    <source>
        <strain evidence="9">SCAU 2101</strain>
    </source>
</reference>
<feature type="transmembrane region" description="Helical" evidence="7">
    <location>
        <begin position="54"/>
        <end position="73"/>
    </location>
</feature>
<name>A0A9X2XA89_9HYPH</name>